<evidence type="ECO:0000313" key="1">
    <source>
        <dbReference type="EMBL" id="OAU95111.1"/>
    </source>
</evidence>
<proteinExistence type="predicted"/>
<organism evidence="1 2">
    <name type="scientific">Moraxella catarrhalis</name>
    <name type="common">Branhamella catarrhalis</name>
    <dbReference type="NCBI Taxonomy" id="480"/>
    <lineage>
        <taxon>Bacteria</taxon>
        <taxon>Pseudomonadati</taxon>
        <taxon>Pseudomonadota</taxon>
        <taxon>Gammaproteobacteria</taxon>
        <taxon>Moraxellales</taxon>
        <taxon>Moraxellaceae</taxon>
        <taxon>Moraxella</taxon>
    </lineage>
</organism>
<dbReference type="RefSeq" id="WP_155733828.1">
    <property type="nucleotide sequence ID" value="NZ_LXHB01000023.1"/>
</dbReference>
<protein>
    <submittedName>
        <fullName evidence="1">Uncharacterized protein</fullName>
    </submittedName>
</protein>
<dbReference type="AlphaFoldDB" id="A0A198UFA8"/>
<accession>A0A198UFA8</accession>
<gene>
    <name evidence="1" type="ORF">AO384_1645</name>
</gene>
<reference evidence="1 2" key="1">
    <citation type="journal article" date="2016" name="Genome Biol. Evol.">
        <title>Comparative Genomic Analyses of the Moraxella catarrhalis Serosensitive and Seroresistant Lineages Demonstrate Their Independent Evolution.</title>
        <authorList>
            <person name="Earl J.P."/>
            <person name="de Vries S.P."/>
            <person name="Ahmed A."/>
            <person name="Powell E."/>
            <person name="Schultz M.P."/>
            <person name="Hermans P.W."/>
            <person name="Hill D.J."/>
            <person name="Zhou Z."/>
            <person name="Constantinidou C.I."/>
            <person name="Hu F.Z."/>
            <person name="Bootsma H.J."/>
            <person name="Ehrlich G.D."/>
        </authorList>
    </citation>
    <scope>NUCLEOTIDE SEQUENCE [LARGE SCALE GENOMIC DNA]</scope>
    <source>
        <strain evidence="1 2">Z7542</strain>
    </source>
</reference>
<dbReference type="EMBL" id="LXHC01000025">
    <property type="protein sequence ID" value="OAU95111.1"/>
    <property type="molecule type" value="Genomic_DNA"/>
</dbReference>
<comment type="caution">
    <text evidence="1">The sequence shown here is derived from an EMBL/GenBank/DDBJ whole genome shotgun (WGS) entry which is preliminary data.</text>
</comment>
<dbReference type="PATRIC" id="fig|480.237.peg.2150"/>
<dbReference type="OrthoDB" id="9810995at2"/>
<dbReference type="Proteomes" id="UP000078228">
    <property type="component" value="Unassembled WGS sequence"/>
</dbReference>
<evidence type="ECO:0000313" key="2">
    <source>
        <dbReference type="Proteomes" id="UP000078228"/>
    </source>
</evidence>
<name>A0A198UFA8_MORCA</name>
<keyword evidence="2" id="KW-1185">Reference proteome</keyword>
<sequence length="50" mass="5541">MSDRPNSELTTKALTMAYTIRFKPTGVLFHSDQVPLTPVAPLLMLLPDVI</sequence>